<evidence type="ECO:0000256" key="3">
    <source>
        <dbReference type="SAM" id="Phobius"/>
    </source>
</evidence>
<proteinExistence type="predicted"/>
<feature type="compositionally biased region" description="Basic residues" evidence="2">
    <location>
        <begin position="427"/>
        <end position="443"/>
    </location>
</feature>
<feature type="coiled-coil region" evidence="1">
    <location>
        <begin position="173"/>
        <end position="207"/>
    </location>
</feature>
<name>A0AA35X7X0_GEOBA</name>
<dbReference type="AlphaFoldDB" id="A0AA35X7X0"/>
<comment type="caution">
    <text evidence="4">The sequence shown here is derived from an EMBL/GenBank/DDBJ whole genome shotgun (WGS) entry which is preliminary data.</text>
</comment>
<keyword evidence="5" id="KW-1185">Reference proteome</keyword>
<gene>
    <name evidence="4" type="ORF">GBAR_LOCUS23066</name>
</gene>
<keyword evidence="3" id="KW-0812">Transmembrane</keyword>
<evidence type="ECO:0000313" key="5">
    <source>
        <dbReference type="Proteomes" id="UP001174909"/>
    </source>
</evidence>
<feature type="compositionally biased region" description="Basic and acidic residues" evidence="2">
    <location>
        <begin position="216"/>
        <end position="233"/>
    </location>
</feature>
<feature type="compositionally biased region" description="Acidic residues" evidence="2">
    <location>
        <begin position="248"/>
        <end position="262"/>
    </location>
</feature>
<feature type="region of interest" description="Disordered" evidence="2">
    <location>
        <begin position="216"/>
        <end position="443"/>
    </location>
</feature>
<feature type="compositionally biased region" description="Basic and acidic residues" evidence="2">
    <location>
        <begin position="359"/>
        <end position="376"/>
    </location>
</feature>
<evidence type="ECO:0000256" key="2">
    <source>
        <dbReference type="SAM" id="MobiDB-lite"/>
    </source>
</evidence>
<feature type="compositionally biased region" description="Basic and acidic residues" evidence="2">
    <location>
        <begin position="412"/>
        <end position="426"/>
    </location>
</feature>
<keyword evidence="1" id="KW-0175">Coiled coil</keyword>
<feature type="compositionally biased region" description="Polar residues" evidence="2">
    <location>
        <begin position="337"/>
        <end position="346"/>
    </location>
</feature>
<dbReference type="Proteomes" id="UP001174909">
    <property type="component" value="Unassembled WGS sequence"/>
</dbReference>
<accession>A0AA35X7X0</accession>
<sequence>MVLESIGAHGFVGFFGGILLVLGFIKLSFGSIICCRKTKAQEHTEKMVEKGVPPKSPLLVQCSGECRGAKAARARYERKVKRLRAAGKSPHRLDDWRNTSFECHCKSELTDVRMIHVVRTVCFFYFCCLLPFIWLGRWVMWRFLRDSGENMARAEQQVLMRAKKKGKLEKYGIVDIAADLKKIEEESEKAEKEKQEQRATIEALAMNIDYTPAEGDKKKDLKEVEVPKAEKVREKRKSTKDKIQQQDYEGESTLEGAEDESKEEPNGGAEKESERENKEQRNTRQKAKAKEEEKNSVDIEALALTAILSEADREQDLKEQEEPLEETERVKEKGKVSQPTETTIQQPGLEGKKKSKDQRKKDELGGGRPDEAKREPQASLKSTGKELAVEGVAQKSKEKDSAKKSPNRPKTGRGDKVEGQDRERNKEKPRKRDKSKNRGKTEG</sequence>
<feature type="transmembrane region" description="Helical" evidence="3">
    <location>
        <begin position="6"/>
        <end position="29"/>
    </location>
</feature>
<keyword evidence="3" id="KW-0472">Membrane</keyword>
<protein>
    <submittedName>
        <fullName evidence="4">Uncharacterized protein</fullName>
    </submittedName>
</protein>
<dbReference type="EMBL" id="CASHTH010003191">
    <property type="protein sequence ID" value="CAI8041485.1"/>
    <property type="molecule type" value="Genomic_DNA"/>
</dbReference>
<feature type="transmembrane region" description="Helical" evidence="3">
    <location>
        <begin position="122"/>
        <end position="141"/>
    </location>
</feature>
<feature type="compositionally biased region" description="Basic and acidic residues" evidence="2">
    <location>
        <begin position="310"/>
        <end position="335"/>
    </location>
</feature>
<keyword evidence="3" id="KW-1133">Transmembrane helix</keyword>
<organism evidence="4 5">
    <name type="scientific">Geodia barretti</name>
    <name type="common">Barrett's horny sponge</name>
    <dbReference type="NCBI Taxonomy" id="519541"/>
    <lineage>
        <taxon>Eukaryota</taxon>
        <taxon>Metazoa</taxon>
        <taxon>Porifera</taxon>
        <taxon>Demospongiae</taxon>
        <taxon>Heteroscleromorpha</taxon>
        <taxon>Tetractinellida</taxon>
        <taxon>Astrophorina</taxon>
        <taxon>Geodiidae</taxon>
        <taxon>Geodia</taxon>
    </lineage>
</organism>
<evidence type="ECO:0000256" key="1">
    <source>
        <dbReference type="SAM" id="Coils"/>
    </source>
</evidence>
<feature type="compositionally biased region" description="Basic and acidic residues" evidence="2">
    <location>
        <begin position="263"/>
        <end position="297"/>
    </location>
</feature>
<evidence type="ECO:0000313" key="4">
    <source>
        <dbReference type="EMBL" id="CAI8041485.1"/>
    </source>
</evidence>
<reference evidence="4" key="1">
    <citation type="submission" date="2023-03" db="EMBL/GenBank/DDBJ databases">
        <authorList>
            <person name="Steffen K."/>
            <person name="Cardenas P."/>
        </authorList>
    </citation>
    <scope>NUCLEOTIDE SEQUENCE</scope>
</reference>